<evidence type="ECO:0000259" key="9">
    <source>
        <dbReference type="Pfam" id="PF12253"/>
    </source>
</evidence>
<dbReference type="Pfam" id="PF21796">
    <property type="entry name" value="Cac1_C"/>
    <property type="match status" value="1"/>
</dbReference>
<evidence type="ECO:0000256" key="3">
    <source>
        <dbReference type="ARBA" id="ARBA00022763"/>
    </source>
</evidence>
<comment type="caution">
    <text evidence="11">The sequence shown here is derived from an EMBL/GenBank/DDBJ whole genome shotgun (WGS) entry which is preliminary data.</text>
</comment>
<dbReference type="GO" id="GO:0006281">
    <property type="term" value="P:DNA repair"/>
    <property type="evidence" value="ECO:0007669"/>
    <property type="project" value="UniProtKB-KW"/>
</dbReference>
<dbReference type="InterPro" id="IPR022043">
    <property type="entry name" value="CAF1A_DD"/>
</dbReference>
<keyword evidence="4" id="KW-0143">Chaperone</keyword>
<organism evidence="11 12">
    <name type="scientific">Scytalidium lignicola</name>
    <name type="common">Hyphomycete</name>
    <dbReference type="NCBI Taxonomy" id="5539"/>
    <lineage>
        <taxon>Eukaryota</taxon>
        <taxon>Fungi</taxon>
        <taxon>Dikarya</taxon>
        <taxon>Ascomycota</taxon>
        <taxon>Pezizomycotina</taxon>
        <taxon>Leotiomycetes</taxon>
        <taxon>Leotiomycetes incertae sedis</taxon>
        <taxon>Scytalidium</taxon>
    </lineage>
</organism>
<feature type="non-terminal residue" evidence="11">
    <location>
        <position position="545"/>
    </location>
</feature>
<dbReference type="InterPro" id="IPR021644">
    <property type="entry name" value="CAF-1_p150_acidic"/>
</dbReference>
<evidence type="ECO:0000259" key="8">
    <source>
        <dbReference type="Pfam" id="PF11600"/>
    </source>
</evidence>
<feature type="region of interest" description="Disordered" evidence="7">
    <location>
        <begin position="1"/>
        <end position="163"/>
    </location>
</feature>
<dbReference type="AlphaFoldDB" id="A0A3E2GXP4"/>
<dbReference type="OMA" id="YENVRPP"/>
<keyword evidence="12" id="KW-1185">Reference proteome</keyword>
<evidence type="ECO:0000313" key="12">
    <source>
        <dbReference type="Proteomes" id="UP000258309"/>
    </source>
</evidence>
<keyword evidence="5" id="KW-0234">DNA repair</keyword>
<feature type="compositionally biased region" description="Polar residues" evidence="7">
    <location>
        <begin position="111"/>
        <end position="126"/>
    </location>
</feature>
<dbReference type="GO" id="GO:0006260">
    <property type="term" value="P:DNA replication"/>
    <property type="evidence" value="ECO:0007669"/>
    <property type="project" value="UniProtKB-KW"/>
</dbReference>
<dbReference type="STRING" id="5539.A0A3E2GXP4"/>
<accession>A0A3E2GXP4</accession>
<feature type="compositionally biased region" description="Basic and acidic residues" evidence="7">
    <location>
        <begin position="8"/>
        <end position="106"/>
    </location>
</feature>
<feature type="domain" description="Chromatin assembly factor 1 subunit A dimerization" evidence="9">
    <location>
        <begin position="279"/>
        <end position="352"/>
    </location>
</feature>
<dbReference type="Proteomes" id="UP000258309">
    <property type="component" value="Unassembled WGS sequence"/>
</dbReference>
<evidence type="ECO:0000256" key="5">
    <source>
        <dbReference type="ARBA" id="ARBA00023204"/>
    </source>
</evidence>
<feature type="compositionally biased region" description="Polar residues" evidence="7">
    <location>
        <begin position="461"/>
        <end position="473"/>
    </location>
</feature>
<dbReference type="Pfam" id="PF12253">
    <property type="entry name" value="CAF1A_dimeriz"/>
    <property type="match status" value="1"/>
</dbReference>
<name>A0A3E2GXP4_SCYLI</name>
<dbReference type="GO" id="GO:0033186">
    <property type="term" value="C:CAF-1 complex"/>
    <property type="evidence" value="ECO:0007669"/>
    <property type="project" value="TreeGrafter"/>
</dbReference>
<evidence type="ECO:0000256" key="2">
    <source>
        <dbReference type="ARBA" id="ARBA00022705"/>
    </source>
</evidence>
<keyword evidence="6" id="KW-0539">Nucleus</keyword>
<dbReference type="OrthoDB" id="79480at2759"/>
<feature type="domain" description="Chromatin assembly factor 1 p150 subunit acidic region" evidence="8">
    <location>
        <begin position="22"/>
        <end position="129"/>
    </location>
</feature>
<feature type="region of interest" description="Disordered" evidence="7">
    <location>
        <begin position="441"/>
        <end position="483"/>
    </location>
</feature>
<dbReference type="Pfam" id="PF11600">
    <property type="entry name" value="CAF1A_acidic"/>
    <property type="match status" value="1"/>
</dbReference>
<feature type="non-terminal residue" evidence="11">
    <location>
        <position position="1"/>
    </location>
</feature>
<keyword evidence="3" id="KW-0227">DNA damage</keyword>
<evidence type="ECO:0000256" key="1">
    <source>
        <dbReference type="ARBA" id="ARBA00004123"/>
    </source>
</evidence>
<evidence type="ECO:0000313" key="11">
    <source>
        <dbReference type="EMBL" id="RFU25878.1"/>
    </source>
</evidence>
<feature type="compositionally biased region" description="Acidic residues" evidence="7">
    <location>
        <begin position="322"/>
        <end position="363"/>
    </location>
</feature>
<evidence type="ECO:0000259" key="10">
    <source>
        <dbReference type="Pfam" id="PF21796"/>
    </source>
</evidence>
<dbReference type="InterPro" id="IPR048800">
    <property type="entry name" value="Cac1-like_C"/>
</dbReference>
<dbReference type="PANTHER" id="PTHR15272">
    <property type="entry name" value="CHROMATIN ASSEMBLY FACTOR 1 SUBUNIT A CAF-1 SUBUNIT A"/>
    <property type="match status" value="1"/>
</dbReference>
<gene>
    <name evidence="11" type="ORF">B7463_g10462</name>
</gene>
<dbReference type="PANTHER" id="PTHR15272:SF0">
    <property type="entry name" value="CHROMATIN ASSEMBLY FACTOR 1 SUBUNIT A"/>
    <property type="match status" value="1"/>
</dbReference>
<proteinExistence type="predicted"/>
<evidence type="ECO:0000256" key="7">
    <source>
        <dbReference type="SAM" id="MobiDB-lite"/>
    </source>
</evidence>
<evidence type="ECO:0000256" key="4">
    <source>
        <dbReference type="ARBA" id="ARBA00023186"/>
    </source>
</evidence>
<protein>
    <recommendedName>
        <fullName evidence="13">Chromatin assembly factor 1 subunit A</fullName>
    </recommendedName>
</protein>
<evidence type="ECO:0008006" key="13">
    <source>
        <dbReference type="Google" id="ProtNLM"/>
    </source>
</evidence>
<keyword evidence="2" id="KW-0235">DNA replication</keyword>
<comment type="subcellular location">
    <subcellularLocation>
        <location evidence="1">Nucleus</location>
    </subcellularLocation>
</comment>
<dbReference type="GO" id="GO:0005634">
    <property type="term" value="C:nucleus"/>
    <property type="evidence" value="ECO:0007669"/>
    <property type="project" value="UniProtKB-SubCell"/>
</dbReference>
<feature type="region of interest" description="Disordered" evidence="7">
    <location>
        <begin position="316"/>
        <end position="374"/>
    </location>
</feature>
<dbReference type="EMBL" id="NCSJ02000298">
    <property type="protein sequence ID" value="RFU25878.1"/>
    <property type="molecule type" value="Genomic_DNA"/>
</dbReference>
<feature type="compositionally biased region" description="Low complexity" evidence="7">
    <location>
        <begin position="142"/>
        <end position="153"/>
    </location>
</feature>
<evidence type="ECO:0000256" key="6">
    <source>
        <dbReference type="ARBA" id="ARBA00023242"/>
    </source>
</evidence>
<dbReference type="GO" id="GO:0006334">
    <property type="term" value="P:nucleosome assembly"/>
    <property type="evidence" value="ECO:0007669"/>
    <property type="project" value="TreeGrafter"/>
</dbReference>
<feature type="domain" description="Chromatin assembly factor 1 subunit Cac1-like C-terminal" evidence="10">
    <location>
        <begin position="487"/>
        <end position="542"/>
    </location>
</feature>
<reference evidence="11 12" key="1">
    <citation type="submission" date="2018-05" db="EMBL/GenBank/DDBJ databases">
        <title>Draft genome sequence of Scytalidium lignicola DSM 105466, a ubiquitous saprotrophic fungus.</title>
        <authorList>
            <person name="Buettner E."/>
            <person name="Gebauer A.M."/>
            <person name="Hofrichter M."/>
            <person name="Liers C."/>
            <person name="Kellner H."/>
        </authorList>
    </citation>
    <scope>NUCLEOTIDE SEQUENCE [LARGE SCALE GENOMIC DNA]</scope>
    <source>
        <strain evidence="11 12">DSM 105466</strain>
    </source>
</reference>
<sequence>MLVLLRDLVARREMGSWGPGRREAEKEREREAERKKKEAERAEQHAEKARKEAEKEKERKKREAEREEKRMANEKEKAAKEEKKRQREEEKRRKEEEKQRMEEEKRKKTGSQKTLGSFFNISSAPKQSAARERSPMSPAPSAPALASAGQSPAHPTPNKAKEQSAYEKLFPDFFVQSNVRLAAMNRFGRDSEALEVMEADLDGYLRGIELFEAPSRFDAVALFNYMQEARKPRGKALIPVREIMTRHNGNASRPIDLTTESQTSHIKSTTELLKRIPLKFLKFQEDVRPPYCGTYTSQPVSGIARLARNPLRRDLPNTNYDYDSEAEWVEDEDAEDLNSEGEEEEDLGDEGDDMDGFLDDENDEKPIRRCVPQGDLEPVSSGLCWEDDRGRNDNVQMASYRMEFMLDPQIKSIDPFSSEYWQKPSAKDPKPMDPPRLPLQAMKSNNATPNKPVKIFGLSDSLKSTTSKNSTAPTDDKPKKLLPAQDLESFKREVQGSDLSKIGLIEVLTKKFPGRPKAAIKGTLESVAKRVGSREAEKRWVIIEE</sequence>